<name>A0A2I0BHJ2_9ASPA</name>
<dbReference type="EMBL" id="KZ451883">
    <property type="protein sequence ID" value="PKA67267.1"/>
    <property type="molecule type" value="Genomic_DNA"/>
</dbReference>
<feature type="domain" description="Glutaredoxin" evidence="1">
    <location>
        <begin position="115"/>
        <end position="182"/>
    </location>
</feature>
<dbReference type="InterPro" id="IPR036249">
    <property type="entry name" value="Thioredoxin-like_sf"/>
</dbReference>
<evidence type="ECO:0000313" key="2">
    <source>
        <dbReference type="EMBL" id="PKA67267.1"/>
    </source>
</evidence>
<evidence type="ECO:0000313" key="3">
    <source>
        <dbReference type="Proteomes" id="UP000236161"/>
    </source>
</evidence>
<dbReference type="InterPro" id="IPR002109">
    <property type="entry name" value="Glutaredoxin"/>
</dbReference>
<evidence type="ECO:0000259" key="1">
    <source>
        <dbReference type="Pfam" id="PF00462"/>
    </source>
</evidence>
<dbReference type="Gene3D" id="3.40.30.10">
    <property type="entry name" value="Glutaredoxin"/>
    <property type="match status" value="1"/>
</dbReference>
<dbReference type="AlphaFoldDB" id="A0A2I0BHJ2"/>
<organism evidence="2 3">
    <name type="scientific">Apostasia shenzhenica</name>
    <dbReference type="NCBI Taxonomy" id="1088818"/>
    <lineage>
        <taxon>Eukaryota</taxon>
        <taxon>Viridiplantae</taxon>
        <taxon>Streptophyta</taxon>
        <taxon>Embryophyta</taxon>
        <taxon>Tracheophyta</taxon>
        <taxon>Spermatophyta</taxon>
        <taxon>Magnoliopsida</taxon>
        <taxon>Liliopsida</taxon>
        <taxon>Asparagales</taxon>
        <taxon>Orchidaceae</taxon>
        <taxon>Apostasioideae</taxon>
        <taxon>Apostasia</taxon>
    </lineage>
</organism>
<protein>
    <recommendedName>
        <fullName evidence="1">Glutaredoxin domain-containing protein</fullName>
    </recommendedName>
</protein>
<sequence>MMWIWPWLQLFDIISDTNDLHFNLAFDRLHSLFSMWLPWLKITRGKAISVSLCTSSSFSFKDVHDLVREDDSSSEPKSPSTVFRRSLSAAAAFRSCRPLSPLPLSERAAEEKRIVLYYTSLRVVRRTFEDCRVVRSILRGFRVAIDERDLSMDSRFLAELKGILGGRKHLTLPRVFIGGRHIGGVDEIWRLHETGELKRFVEGIPPAAIGVCQSCGGVRFVLCRSCNGSHKFSNKKTGGFSTCLACNENGLTRCPDCSP</sequence>
<keyword evidence="3" id="KW-1185">Reference proteome</keyword>
<dbReference type="CDD" id="cd03031">
    <property type="entry name" value="GRX_GRX_like"/>
    <property type="match status" value="1"/>
</dbReference>
<dbReference type="Proteomes" id="UP000236161">
    <property type="component" value="Unassembled WGS sequence"/>
</dbReference>
<accession>A0A2I0BHJ2</accession>
<dbReference type="PANTHER" id="PTHR45669:SF26">
    <property type="entry name" value="GLUTAREDOXIN DOMAIN-CONTAINING PROTEIN"/>
    <property type="match status" value="1"/>
</dbReference>
<dbReference type="Pfam" id="PF00462">
    <property type="entry name" value="Glutaredoxin"/>
    <property type="match status" value="1"/>
</dbReference>
<dbReference type="Pfam" id="PF23733">
    <property type="entry name" value="GRXCR1-2_C"/>
    <property type="match status" value="1"/>
</dbReference>
<dbReference type="OrthoDB" id="423313at2759"/>
<dbReference type="PROSITE" id="PS51354">
    <property type="entry name" value="GLUTAREDOXIN_2"/>
    <property type="match status" value="1"/>
</dbReference>
<dbReference type="SUPFAM" id="SSF52833">
    <property type="entry name" value="Thioredoxin-like"/>
    <property type="match status" value="1"/>
</dbReference>
<dbReference type="PANTHER" id="PTHR45669">
    <property type="entry name" value="GLUTAREDOXIN DOMAIN-CONTAINING CYSTEINE-RICH PROTEIN CG12206-RELATED"/>
    <property type="match status" value="1"/>
</dbReference>
<reference evidence="2 3" key="1">
    <citation type="journal article" date="2017" name="Nature">
        <title>The Apostasia genome and the evolution of orchids.</title>
        <authorList>
            <person name="Zhang G.Q."/>
            <person name="Liu K.W."/>
            <person name="Li Z."/>
            <person name="Lohaus R."/>
            <person name="Hsiao Y.Y."/>
            <person name="Niu S.C."/>
            <person name="Wang J.Y."/>
            <person name="Lin Y.C."/>
            <person name="Xu Q."/>
            <person name="Chen L.J."/>
            <person name="Yoshida K."/>
            <person name="Fujiwara S."/>
            <person name="Wang Z.W."/>
            <person name="Zhang Y.Q."/>
            <person name="Mitsuda N."/>
            <person name="Wang M."/>
            <person name="Liu G.H."/>
            <person name="Pecoraro L."/>
            <person name="Huang H.X."/>
            <person name="Xiao X.J."/>
            <person name="Lin M."/>
            <person name="Wu X.Y."/>
            <person name="Wu W.L."/>
            <person name="Chen Y.Y."/>
            <person name="Chang S.B."/>
            <person name="Sakamoto S."/>
            <person name="Ohme-Takagi M."/>
            <person name="Yagi M."/>
            <person name="Zeng S.J."/>
            <person name="Shen C.Y."/>
            <person name="Yeh C.M."/>
            <person name="Luo Y.B."/>
            <person name="Tsai W.C."/>
            <person name="Van de Peer Y."/>
            <person name="Liu Z.J."/>
        </authorList>
    </citation>
    <scope>NUCLEOTIDE SEQUENCE [LARGE SCALE GENOMIC DNA]</scope>
    <source>
        <strain evidence="3">cv. Shenzhen</strain>
        <tissue evidence="2">Stem</tissue>
    </source>
</reference>
<gene>
    <name evidence="2" type="ORF">AXF42_Ash004760</name>
</gene>
<proteinExistence type="predicted"/>